<dbReference type="PROSITE" id="PS51257">
    <property type="entry name" value="PROKAR_LIPOPROTEIN"/>
    <property type="match status" value="1"/>
</dbReference>
<feature type="chain" id="PRO_5016877464" evidence="1">
    <location>
        <begin position="25"/>
        <end position="402"/>
    </location>
</feature>
<keyword evidence="1" id="KW-0732">Signal</keyword>
<keyword evidence="3" id="KW-1185">Reference proteome</keyword>
<evidence type="ECO:0000313" key="2">
    <source>
        <dbReference type="EMBL" id="RCR70005.1"/>
    </source>
</evidence>
<feature type="signal peptide" evidence="1">
    <location>
        <begin position="1"/>
        <end position="24"/>
    </location>
</feature>
<evidence type="ECO:0000313" key="3">
    <source>
        <dbReference type="Proteomes" id="UP000253383"/>
    </source>
</evidence>
<reference evidence="2 3" key="1">
    <citation type="submission" date="2018-07" db="EMBL/GenBank/DDBJ databases">
        <title>Genome analysis of Larkinella rosea.</title>
        <authorList>
            <person name="Zhou Z."/>
            <person name="Wang G."/>
        </authorList>
    </citation>
    <scope>NUCLEOTIDE SEQUENCE [LARGE SCALE GENOMIC DNA]</scope>
    <source>
        <strain evidence="3">zzj9</strain>
    </source>
</reference>
<dbReference type="AlphaFoldDB" id="A0A368JRQ0"/>
<accession>A0A368JRQ0</accession>
<dbReference type="RefSeq" id="WP_114405704.1">
    <property type="nucleotide sequence ID" value="NZ_QOWE01000006.1"/>
</dbReference>
<organism evidence="2 3">
    <name type="scientific">Larkinella punicea</name>
    <dbReference type="NCBI Taxonomy" id="2315727"/>
    <lineage>
        <taxon>Bacteria</taxon>
        <taxon>Pseudomonadati</taxon>
        <taxon>Bacteroidota</taxon>
        <taxon>Cytophagia</taxon>
        <taxon>Cytophagales</taxon>
        <taxon>Spirosomataceae</taxon>
        <taxon>Larkinella</taxon>
    </lineage>
</organism>
<evidence type="ECO:0000256" key="1">
    <source>
        <dbReference type="SAM" id="SignalP"/>
    </source>
</evidence>
<proteinExistence type="predicted"/>
<dbReference type="Proteomes" id="UP000253383">
    <property type="component" value="Unassembled WGS sequence"/>
</dbReference>
<gene>
    <name evidence="2" type="ORF">DUE52_09265</name>
</gene>
<dbReference type="SUPFAM" id="SSF69304">
    <property type="entry name" value="Tricorn protease N-terminal domain"/>
    <property type="match status" value="1"/>
</dbReference>
<dbReference type="OrthoDB" id="867741at2"/>
<protein>
    <submittedName>
        <fullName evidence="2">Uncharacterized protein</fullName>
    </submittedName>
</protein>
<comment type="caution">
    <text evidence="2">The sequence shown here is derived from an EMBL/GenBank/DDBJ whole genome shotgun (WGS) entry which is preliminary data.</text>
</comment>
<sequence>MKKTTLLSRFWLMGVLAASLSACHTDDSKTVQPTDNEAAFTRLLVSDAETGDLTLVNPAKQTTEKFSAPFGSNALYPTASGRFSAVVNRANNQVRFFDSGIVDHGDHADVKGTPKWAALTLEASLPTHVYVWGNRIVVFNDGEGSLSLTTEDELHTAGAKAKVIKVDVPHHGAVVPFSNGTFAVTKKDNSVAGTLPQGVKIVDENGVVVNESTIAVTSIHGDVGNGEVALFGTTSGILSVNKDGSQQLIKYPADFGTGWLGSIVYDQSSKTFYGFGAALGVYRIDLITNTLTPLLKTDQLHAFKVSNDGDVFAMLTNGTLKGFSASGSALRDLKVVDAIAADAKVKPDFSITKRYVYVTDPVKNQIIPVLRSSFSAKPAISVPGKPYRIVVIGAQQDKRGED</sequence>
<dbReference type="EMBL" id="QOWE01000006">
    <property type="protein sequence ID" value="RCR70005.1"/>
    <property type="molecule type" value="Genomic_DNA"/>
</dbReference>
<name>A0A368JRQ0_9BACT</name>